<evidence type="ECO:0000313" key="2">
    <source>
        <dbReference type="Proteomes" id="UP000257109"/>
    </source>
</evidence>
<dbReference type="AlphaFoldDB" id="A0A371GM68"/>
<feature type="non-terminal residue" evidence="1">
    <location>
        <position position="1"/>
    </location>
</feature>
<dbReference type="EMBL" id="QJKJ01005064">
    <property type="protein sequence ID" value="RDX91659.1"/>
    <property type="molecule type" value="Genomic_DNA"/>
</dbReference>
<keyword evidence="2" id="KW-1185">Reference proteome</keyword>
<gene>
    <name evidence="1" type="ORF">CR513_26332</name>
</gene>
<sequence>MIAIKLCLPEFSPTLNEESIVKWISLETVITRQLVLQYMLQSRIPYLHKHPTGHHQYDYFLFSGNHVTNKCGFRATECSITIPYLPISHACRFIYCNIFLKGSLSGSVSIYQDDIVLEHVYISNIKYNRDVDEERIKGCGAFPVYATTSGFKMFKSSSKDFSE</sequence>
<dbReference type="Proteomes" id="UP000257109">
    <property type="component" value="Unassembled WGS sequence"/>
</dbReference>
<reference evidence="1" key="1">
    <citation type="submission" date="2018-05" db="EMBL/GenBank/DDBJ databases">
        <title>Draft genome of Mucuna pruriens seed.</title>
        <authorList>
            <person name="Nnadi N.E."/>
            <person name="Vos R."/>
            <person name="Hasami M.H."/>
            <person name="Devisetty U.K."/>
            <person name="Aguiy J.C."/>
        </authorList>
    </citation>
    <scope>NUCLEOTIDE SEQUENCE [LARGE SCALE GENOMIC DNA]</scope>
    <source>
        <strain evidence="1">JCA_2017</strain>
    </source>
</reference>
<proteinExistence type="predicted"/>
<evidence type="ECO:0000313" key="1">
    <source>
        <dbReference type="EMBL" id="RDX91659.1"/>
    </source>
</evidence>
<accession>A0A371GM68</accession>
<name>A0A371GM68_MUCPR</name>
<protein>
    <submittedName>
        <fullName evidence="1">Uncharacterized protein</fullName>
    </submittedName>
</protein>
<comment type="caution">
    <text evidence="1">The sequence shown here is derived from an EMBL/GenBank/DDBJ whole genome shotgun (WGS) entry which is preliminary data.</text>
</comment>
<organism evidence="1 2">
    <name type="scientific">Mucuna pruriens</name>
    <name type="common">Velvet bean</name>
    <name type="synonym">Dolichos pruriens</name>
    <dbReference type="NCBI Taxonomy" id="157652"/>
    <lineage>
        <taxon>Eukaryota</taxon>
        <taxon>Viridiplantae</taxon>
        <taxon>Streptophyta</taxon>
        <taxon>Embryophyta</taxon>
        <taxon>Tracheophyta</taxon>
        <taxon>Spermatophyta</taxon>
        <taxon>Magnoliopsida</taxon>
        <taxon>eudicotyledons</taxon>
        <taxon>Gunneridae</taxon>
        <taxon>Pentapetalae</taxon>
        <taxon>rosids</taxon>
        <taxon>fabids</taxon>
        <taxon>Fabales</taxon>
        <taxon>Fabaceae</taxon>
        <taxon>Papilionoideae</taxon>
        <taxon>50 kb inversion clade</taxon>
        <taxon>NPAAA clade</taxon>
        <taxon>indigoferoid/millettioid clade</taxon>
        <taxon>Phaseoleae</taxon>
        <taxon>Mucuna</taxon>
    </lineage>
</organism>